<reference evidence="1 2" key="1">
    <citation type="submission" date="2024-01" db="EMBL/GenBank/DDBJ databases">
        <title>Genome assemblies of Stephania.</title>
        <authorList>
            <person name="Yang L."/>
        </authorList>
    </citation>
    <scope>NUCLEOTIDE SEQUENCE [LARGE SCALE GENOMIC DNA]</scope>
    <source>
        <strain evidence="1">QJT</strain>
        <tissue evidence="1">Leaf</tissue>
    </source>
</reference>
<dbReference type="EMBL" id="JBBNAE010000004">
    <property type="protein sequence ID" value="KAK9131365.1"/>
    <property type="molecule type" value="Genomic_DNA"/>
</dbReference>
<accession>A0AAP0P7S2</accession>
<evidence type="ECO:0000313" key="2">
    <source>
        <dbReference type="Proteomes" id="UP001417504"/>
    </source>
</evidence>
<dbReference type="Proteomes" id="UP001417504">
    <property type="component" value="Unassembled WGS sequence"/>
</dbReference>
<comment type="caution">
    <text evidence="1">The sequence shown here is derived from an EMBL/GenBank/DDBJ whole genome shotgun (WGS) entry which is preliminary data.</text>
</comment>
<evidence type="ECO:0000313" key="1">
    <source>
        <dbReference type="EMBL" id="KAK9131365.1"/>
    </source>
</evidence>
<keyword evidence="2" id="KW-1185">Reference proteome</keyword>
<dbReference type="AlphaFoldDB" id="A0AAP0P7S2"/>
<organism evidence="1 2">
    <name type="scientific">Stephania japonica</name>
    <dbReference type="NCBI Taxonomy" id="461633"/>
    <lineage>
        <taxon>Eukaryota</taxon>
        <taxon>Viridiplantae</taxon>
        <taxon>Streptophyta</taxon>
        <taxon>Embryophyta</taxon>
        <taxon>Tracheophyta</taxon>
        <taxon>Spermatophyta</taxon>
        <taxon>Magnoliopsida</taxon>
        <taxon>Ranunculales</taxon>
        <taxon>Menispermaceae</taxon>
        <taxon>Menispermoideae</taxon>
        <taxon>Cissampelideae</taxon>
        <taxon>Stephania</taxon>
    </lineage>
</organism>
<gene>
    <name evidence="1" type="ORF">Sjap_011852</name>
</gene>
<name>A0AAP0P7S2_9MAGN</name>
<sequence>MNVARFASSPSQGCVKKRVVFLKQLTSGLLLTTGSIQGEECVVTNFMYGIQV</sequence>
<proteinExistence type="predicted"/>
<protein>
    <submittedName>
        <fullName evidence="1">Uncharacterized protein</fullName>
    </submittedName>
</protein>